<evidence type="ECO:0000259" key="2">
    <source>
        <dbReference type="Pfam" id="PF02805"/>
    </source>
</evidence>
<dbReference type="SUPFAM" id="SSF57884">
    <property type="entry name" value="Ada DNA repair protein, N-terminal domain (N-Ada 10)"/>
    <property type="match status" value="1"/>
</dbReference>
<dbReference type="GO" id="GO:0008270">
    <property type="term" value="F:zinc ion binding"/>
    <property type="evidence" value="ECO:0007669"/>
    <property type="project" value="InterPro"/>
</dbReference>
<keyword evidence="1" id="KW-0010">Activator</keyword>
<dbReference type="InterPro" id="IPR004026">
    <property type="entry name" value="Ada_DNA_repair_Zn-bd"/>
</dbReference>
<feature type="non-terminal residue" evidence="3">
    <location>
        <position position="1"/>
    </location>
</feature>
<proteinExistence type="predicted"/>
<feature type="domain" description="Ada DNA repair metal-binding" evidence="2">
    <location>
        <begin position="2"/>
        <end position="46"/>
    </location>
</feature>
<dbReference type="Gene3D" id="3.40.10.10">
    <property type="entry name" value="DNA Methylphosphotriester Repair Domain"/>
    <property type="match status" value="1"/>
</dbReference>
<dbReference type="Pfam" id="PF02805">
    <property type="entry name" value="Ada_Zn_binding"/>
    <property type="match status" value="1"/>
</dbReference>
<evidence type="ECO:0000313" key="4">
    <source>
        <dbReference type="Proteomes" id="UP000799536"/>
    </source>
</evidence>
<gene>
    <name evidence="3" type="ORF">GQ43DRAFT_354862</name>
</gene>
<feature type="non-terminal residue" evidence="3">
    <location>
        <position position="117"/>
    </location>
</feature>
<dbReference type="GO" id="GO:0003677">
    <property type="term" value="F:DNA binding"/>
    <property type="evidence" value="ECO:0007669"/>
    <property type="project" value="InterPro"/>
</dbReference>
<sequence length="117" mass="13358">SVKSTGIYCRLSYPARLARRATVDFYKTPAKAESAGFRACERCKPEIVIMEGPLEQAVIKACALIEEAIQRQKKKFHQVAGSHEESRPFSQIFHKVFKDKVGMIPKGYEHMRQRSTQ</sequence>
<accession>A0A9P4MVL2</accession>
<keyword evidence="4" id="KW-1185">Reference proteome</keyword>
<dbReference type="GO" id="GO:0006355">
    <property type="term" value="P:regulation of DNA-templated transcription"/>
    <property type="evidence" value="ECO:0007669"/>
    <property type="project" value="InterPro"/>
</dbReference>
<comment type="caution">
    <text evidence="3">The sequence shown here is derived from an EMBL/GenBank/DDBJ whole genome shotgun (WGS) entry which is preliminary data.</text>
</comment>
<protein>
    <recommendedName>
        <fullName evidence="2">Ada DNA repair metal-binding domain-containing protein</fullName>
    </recommendedName>
</protein>
<dbReference type="GO" id="GO:0006281">
    <property type="term" value="P:DNA repair"/>
    <property type="evidence" value="ECO:0007669"/>
    <property type="project" value="InterPro"/>
</dbReference>
<reference evidence="3" key="1">
    <citation type="journal article" date="2020" name="Stud. Mycol.">
        <title>101 Dothideomycetes genomes: a test case for predicting lifestyles and emergence of pathogens.</title>
        <authorList>
            <person name="Haridas S."/>
            <person name="Albert R."/>
            <person name="Binder M."/>
            <person name="Bloem J."/>
            <person name="Labutti K."/>
            <person name="Salamov A."/>
            <person name="Andreopoulos B."/>
            <person name="Baker S."/>
            <person name="Barry K."/>
            <person name="Bills G."/>
            <person name="Bluhm B."/>
            <person name="Cannon C."/>
            <person name="Castanera R."/>
            <person name="Culley D."/>
            <person name="Daum C."/>
            <person name="Ezra D."/>
            <person name="Gonzalez J."/>
            <person name="Henrissat B."/>
            <person name="Kuo A."/>
            <person name="Liang C."/>
            <person name="Lipzen A."/>
            <person name="Lutzoni F."/>
            <person name="Magnuson J."/>
            <person name="Mondo S."/>
            <person name="Nolan M."/>
            <person name="Ohm R."/>
            <person name="Pangilinan J."/>
            <person name="Park H.-J."/>
            <person name="Ramirez L."/>
            <person name="Alfaro M."/>
            <person name="Sun H."/>
            <person name="Tritt A."/>
            <person name="Yoshinaga Y."/>
            <person name="Zwiers L.-H."/>
            <person name="Turgeon B."/>
            <person name="Goodwin S."/>
            <person name="Spatafora J."/>
            <person name="Crous P."/>
            <person name="Grigoriev I."/>
        </authorList>
    </citation>
    <scope>NUCLEOTIDE SEQUENCE</scope>
    <source>
        <strain evidence="3">ATCC 74209</strain>
    </source>
</reference>
<evidence type="ECO:0000256" key="1">
    <source>
        <dbReference type="ARBA" id="ARBA00023159"/>
    </source>
</evidence>
<dbReference type="EMBL" id="ML994169">
    <property type="protein sequence ID" value="KAF2198125.1"/>
    <property type="molecule type" value="Genomic_DNA"/>
</dbReference>
<dbReference type="GO" id="GO:0008168">
    <property type="term" value="F:methyltransferase activity"/>
    <property type="evidence" value="ECO:0007669"/>
    <property type="project" value="InterPro"/>
</dbReference>
<dbReference type="InterPro" id="IPR035451">
    <property type="entry name" value="Ada-like_dom_sf"/>
</dbReference>
<dbReference type="AlphaFoldDB" id="A0A9P4MVL2"/>
<name>A0A9P4MVL2_9PLEO</name>
<organism evidence="3 4">
    <name type="scientific">Delitschia confertaspora ATCC 74209</name>
    <dbReference type="NCBI Taxonomy" id="1513339"/>
    <lineage>
        <taxon>Eukaryota</taxon>
        <taxon>Fungi</taxon>
        <taxon>Dikarya</taxon>
        <taxon>Ascomycota</taxon>
        <taxon>Pezizomycotina</taxon>
        <taxon>Dothideomycetes</taxon>
        <taxon>Pleosporomycetidae</taxon>
        <taxon>Pleosporales</taxon>
        <taxon>Delitschiaceae</taxon>
        <taxon>Delitschia</taxon>
    </lineage>
</organism>
<dbReference type="OrthoDB" id="2447880at2759"/>
<dbReference type="Proteomes" id="UP000799536">
    <property type="component" value="Unassembled WGS sequence"/>
</dbReference>
<evidence type="ECO:0000313" key="3">
    <source>
        <dbReference type="EMBL" id="KAF2198125.1"/>
    </source>
</evidence>